<dbReference type="RefSeq" id="WP_184188089.1">
    <property type="nucleotide sequence ID" value="NZ_JACHLE010000002.1"/>
</dbReference>
<comment type="caution">
    <text evidence="1">The sequence shown here is derived from an EMBL/GenBank/DDBJ whole genome shotgun (WGS) entry which is preliminary data.</text>
</comment>
<name>A0A840KF03_9FLAO</name>
<proteinExistence type="predicted"/>
<dbReference type="Proteomes" id="UP000592180">
    <property type="component" value="Unassembled WGS sequence"/>
</dbReference>
<dbReference type="EMBL" id="JACHLE010000002">
    <property type="protein sequence ID" value="MBB4806557.1"/>
    <property type="molecule type" value="Genomic_DNA"/>
</dbReference>
<sequence>MKFFISIFIIFMIAIRPVLPLVNYVVNYEYIVKNLCENRSRPQSTCNGKCYVEKELAQAEKQSNTPQTIKMIGLDTFLSENILSFTNENFDYLIRTSTPDYFYFYTSEYSSQIFHPPLV</sequence>
<protein>
    <submittedName>
        <fullName evidence="1">Uncharacterized protein</fullName>
    </submittedName>
</protein>
<gene>
    <name evidence="1" type="ORF">HNP38_001853</name>
</gene>
<organism evidence="1 2">
    <name type="scientific">Chryseobacterium defluvii</name>
    <dbReference type="NCBI Taxonomy" id="160396"/>
    <lineage>
        <taxon>Bacteria</taxon>
        <taxon>Pseudomonadati</taxon>
        <taxon>Bacteroidota</taxon>
        <taxon>Flavobacteriia</taxon>
        <taxon>Flavobacteriales</taxon>
        <taxon>Weeksellaceae</taxon>
        <taxon>Chryseobacterium group</taxon>
        <taxon>Chryseobacterium</taxon>
    </lineage>
</organism>
<keyword evidence="2" id="KW-1185">Reference proteome</keyword>
<reference evidence="1 2" key="1">
    <citation type="submission" date="2020-08" db="EMBL/GenBank/DDBJ databases">
        <title>Functional genomics of gut bacteria from endangered species of beetles.</title>
        <authorList>
            <person name="Carlos-Shanley C."/>
        </authorList>
    </citation>
    <scope>NUCLEOTIDE SEQUENCE [LARGE SCALE GENOMIC DNA]</scope>
    <source>
        <strain evidence="1 2">S00151</strain>
    </source>
</reference>
<accession>A0A840KF03</accession>
<evidence type="ECO:0000313" key="2">
    <source>
        <dbReference type="Proteomes" id="UP000592180"/>
    </source>
</evidence>
<evidence type="ECO:0000313" key="1">
    <source>
        <dbReference type="EMBL" id="MBB4806557.1"/>
    </source>
</evidence>
<dbReference type="AlphaFoldDB" id="A0A840KF03"/>